<dbReference type="InterPro" id="IPR029058">
    <property type="entry name" value="AB_hydrolase_fold"/>
</dbReference>
<proteinExistence type="predicted"/>
<feature type="region of interest" description="Disordered" evidence="2">
    <location>
        <begin position="185"/>
        <end position="207"/>
    </location>
</feature>
<dbReference type="InterPro" id="IPR013094">
    <property type="entry name" value="AB_hydrolase_3"/>
</dbReference>
<dbReference type="Gene3D" id="3.40.50.1820">
    <property type="entry name" value="alpha/beta hydrolase"/>
    <property type="match status" value="1"/>
</dbReference>
<dbReference type="InterPro" id="IPR050300">
    <property type="entry name" value="GDXG_lipolytic_enzyme"/>
</dbReference>
<evidence type="ECO:0000313" key="4">
    <source>
        <dbReference type="EMBL" id="KAI1691942.1"/>
    </source>
</evidence>
<accession>A0AAD4QRC0</accession>
<evidence type="ECO:0000256" key="1">
    <source>
        <dbReference type="ARBA" id="ARBA00022801"/>
    </source>
</evidence>
<keyword evidence="1 4" id="KW-0378">Hydrolase</keyword>
<reference evidence="4" key="1">
    <citation type="submission" date="2022-01" db="EMBL/GenBank/DDBJ databases">
        <title>Genome Sequence Resource for Two Populations of Ditylenchus destructor, the Migratory Endoparasitic Phytonematode.</title>
        <authorList>
            <person name="Zhang H."/>
            <person name="Lin R."/>
            <person name="Xie B."/>
        </authorList>
    </citation>
    <scope>NUCLEOTIDE SEQUENCE</scope>
    <source>
        <strain evidence="4">BazhouSP</strain>
    </source>
</reference>
<feature type="region of interest" description="Disordered" evidence="2">
    <location>
        <begin position="526"/>
        <end position="565"/>
    </location>
</feature>
<dbReference type="Pfam" id="PF07859">
    <property type="entry name" value="Abhydrolase_3"/>
    <property type="match status" value="1"/>
</dbReference>
<feature type="compositionally biased region" description="Basic residues" evidence="2">
    <location>
        <begin position="240"/>
        <end position="262"/>
    </location>
</feature>
<protein>
    <submittedName>
        <fullName evidence="4">Alpha/beta hydrolase fold domain-containing protein</fullName>
    </submittedName>
</protein>
<organism evidence="4 5">
    <name type="scientific">Ditylenchus destructor</name>
    <dbReference type="NCBI Taxonomy" id="166010"/>
    <lineage>
        <taxon>Eukaryota</taxon>
        <taxon>Metazoa</taxon>
        <taxon>Ecdysozoa</taxon>
        <taxon>Nematoda</taxon>
        <taxon>Chromadorea</taxon>
        <taxon>Rhabditida</taxon>
        <taxon>Tylenchina</taxon>
        <taxon>Tylenchomorpha</taxon>
        <taxon>Sphaerularioidea</taxon>
        <taxon>Anguinidae</taxon>
        <taxon>Anguininae</taxon>
        <taxon>Ditylenchus</taxon>
    </lineage>
</organism>
<evidence type="ECO:0000259" key="3">
    <source>
        <dbReference type="Pfam" id="PF07859"/>
    </source>
</evidence>
<comment type="caution">
    <text evidence="4">The sequence shown here is derived from an EMBL/GenBank/DDBJ whole genome shotgun (WGS) entry which is preliminary data.</text>
</comment>
<evidence type="ECO:0000256" key="2">
    <source>
        <dbReference type="SAM" id="MobiDB-lite"/>
    </source>
</evidence>
<dbReference type="AlphaFoldDB" id="A0AAD4QRC0"/>
<feature type="compositionally biased region" description="Polar residues" evidence="2">
    <location>
        <begin position="265"/>
        <end position="292"/>
    </location>
</feature>
<dbReference type="PANTHER" id="PTHR48081:SF8">
    <property type="entry name" value="ALPHA_BETA HYDROLASE FOLD-3 DOMAIN-CONTAINING PROTEIN-RELATED"/>
    <property type="match status" value="1"/>
</dbReference>
<dbReference type="PANTHER" id="PTHR48081">
    <property type="entry name" value="AB HYDROLASE SUPERFAMILY PROTEIN C4A8.06C"/>
    <property type="match status" value="1"/>
</dbReference>
<dbReference type="GO" id="GO:0016787">
    <property type="term" value="F:hydrolase activity"/>
    <property type="evidence" value="ECO:0007669"/>
    <property type="project" value="UniProtKB-KW"/>
</dbReference>
<dbReference type="SUPFAM" id="SSF53474">
    <property type="entry name" value="alpha/beta-Hydrolases"/>
    <property type="match status" value="1"/>
</dbReference>
<feature type="compositionally biased region" description="Basic residues" evidence="2">
    <location>
        <begin position="539"/>
        <end position="562"/>
    </location>
</feature>
<dbReference type="Proteomes" id="UP001201812">
    <property type="component" value="Unassembled WGS sequence"/>
</dbReference>
<dbReference type="EMBL" id="JAKKPZ010000846">
    <property type="protein sequence ID" value="KAI1691942.1"/>
    <property type="molecule type" value="Genomic_DNA"/>
</dbReference>
<evidence type="ECO:0000313" key="5">
    <source>
        <dbReference type="Proteomes" id="UP001201812"/>
    </source>
</evidence>
<feature type="region of interest" description="Disordered" evidence="2">
    <location>
        <begin position="228"/>
        <end position="303"/>
    </location>
</feature>
<feature type="domain" description="Alpha/beta hydrolase fold-3" evidence="3">
    <location>
        <begin position="11"/>
        <end position="171"/>
    </location>
</feature>
<name>A0AAD4QRC0_9BILA</name>
<keyword evidence="5" id="KW-1185">Reference proteome</keyword>
<feature type="region of interest" description="Disordered" evidence="2">
    <location>
        <begin position="445"/>
        <end position="466"/>
    </location>
</feature>
<gene>
    <name evidence="4" type="ORF">DdX_21545</name>
</gene>
<sequence>MGSGVGPLPVLVYYHGGGWVIGDLDTHDVLCRQLANGAGCAVVAVDYRMAPSTAFPPPSTTCWPPPAGCAARAAALGLDANRLAVGGDSAGGNLAAVVSIAARDAGDLPIVYQLLIYPATDMRRGHASHQSNGQGYLLTADTIRYFHDHYITDPKHDLDWRARRCCIPIFRGCPRHWCSPPATTRCATKAPRMRRRSRPRETARSTCASSARSTASCRWARCSTRPMRRSRCAPPSCAARSRRHRESPRANRRKPISRRRPAPLRSSQQRTPPRSGSPPMQETSTMQRTRTTPPARGAERQGERLMWLTPHRVFYAGLLGAAAERTMGGHGVYVSPVGAPPTRIRIGGGAWMSGEFIVVPPHVPHEVETAHPLIFNLLIESESVDPARMPAFLQHCGPADAPAFVQRVREAHANLLAASARGMNFEGFDFDTMFFGERSRRARSMRASARWPTPSTPTRLRRPRRGVGGLGAPVVLALPAPVQAGDGHGLPCVQGLEACAQPAAPCAPEQHADRHRARHRLPRLDALQSFDPPGLRPQAQRHRGRLAPPRAARRGRRQRRLHPAMNAAEQSPCRFFSCCCRASRKAASTA</sequence>